<dbReference type="AlphaFoldDB" id="C1EAQ2"/>
<name>C1EAQ2_MICCC</name>
<dbReference type="Proteomes" id="UP000002009">
    <property type="component" value="Chromosome 7"/>
</dbReference>
<evidence type="ECO:0000313" key="2">
    <source>
        <dbReference type="EMBL" id="ACO65242.1"/>
    </source>
</evidence>
<gene>
    <name evidence="2" type="ORF">MICPUN_60155</name>
</gene>
<evidence type="ECO:0000256" key="1">
    <source>
        <dbReference type="SAM" id="MobiDB-lite"/>
    </source>
</evidence>
<dbReference type="RefSeq" id="XP_002503984.1">
    <property type="nucleotide sequence ID" value="XM_002503938.1"/>
</dbReference>
<dbReference type="OrthoDB" id="10588274at2759"/>
<dbReference type="SUPFAM" id="SSF50998">
    <property type="entry name" value="Quinoprotein alcohol dehydrogenase-like"/>
    <property type="match status" value="1"/>
</dbReference>
<dbReference type="KEGG" id="mis:MICPUN_60155"/>
<dbReference type="InterPro" id="IPR011047">
    <property type="entry name" value="Quinoprotein_ADH-like_sf"/>
</dbReference>
<accession>C1EAQ2</accession>
<feature type="compositionally biased region" description="Basic and acidic residues" evidence="1">
    <location>
        <begin position="286"/>
        <end position="299"/>
    </location>
</feature>
<dbReference type="Gene3D" id="2.130.10.10">
    <property type="entry name" value="YVTN repeat-like/Quinoprotein amine dehydrogenase"/>
    <property type="match status" value="2"/>
</dbReference>
<dbReference type="PROSITE" id="PS00678">
    <property type="entry name" value="WD_REPEATS_1"/>
    <property type="match status" value="1"/>
</dbReference>
<dbReference type="InterPro" id="IPR015943">
    <property type="entry name" value="WD40/YVTN_repeat-like_dom_sf"/>
</dbReference>
<feature type="region of interest" description="Disordered" evidence="1">
    <location>
        <begin position="240"/>
        <end position="307"/>
    </location>
</feature>
<keyword evidence="3" id="KW-1185">Reference proteome</keyword>
<dbReference type="InParanoid" id="C1EAQ2"/>
<reference evidence="2 3" key="1">
    <citation type="journal article" date="2009" name="Science">
        <title>Green evolution and dynamic adaptations revealed by genomes of the marine picoeukaryotes Micromonas.</title>
        <authorList>
            <person name="Worden A.Z."/>
            <person name="Lee J.H."/>
            <person name="Mock T."/>
            <person name="Rouze P."/>
            <person name="Simmons M.P."/>
            <person name="Aerts A.L."/>
            <person name="Allen A.E."/>
            <person name="Cuvelier M.L."/>
            <person name="Derelle E."/>
            <person name="Everett M.V."/>
            <person name="Foulon E."/>
            <person name="Grimwood J."/>
            <person name="Gundlach H."/>
            <person name="Henrissat B."/>
            <person name="Napoli C."/>
            <person name="McDonald S.M."/>
            <person name="Parker M.S."/>
            <person name="Rombauts S."/>
            <person name="Salamov A."/>
            <person name="Von Dassow P."/>
            <person name="Badger J.H."/>
            <person name="Coutinho P.M."/>
            <person name="Demir E."/>
            <person name="Dubchak I."/>
            <person name="Gentemann C."/>
            <person name="Eikrem W."/>
            <person name="Gready J.E."/>
            <person name="John U."/>
            <person name="Lanier W."/>
            <person name="Lindquist E.A."/>
            <person name="Lucas S."/>
            <person name="Mayer K.F."/>
            <person name="Moreau H."/>
            <person name="Not F."/>
            <person name="Otillar R."/>
            <person name="Panaud O."/>
            <person name="Pangilinan J."/>
            <person name="Paulsen I."/>
            <person name="Piegu B."/>
            <person name="Poliakov A."/>
            <person name="Robbens S."/>
            <person name="Schmutz J."/>
            <person name="Toulza E."/>
            <person name="Wyss T."/>
            <person name="Zelensky A."/>
            <person name="Zhou K."/>
            <person name="Armbrust E.V."/>
            <person name="Bhattacharya D."/>
            <person name="Goodenough U.W."/>
            <person name="Van de Peer Y."/>
            <person name="Grigoriev I.V."/>
        </authorList>
    </citation>
    <scope>NUCLEOTIDE SEQUENCE [LARGE SCALE GENOMIC DNA]</scope>
    <source>
        <strain evidence="3">RCC299 / NOUM17</strain>
    </source>
</reference>
<protein>
    <submittedName>
        <fullName evidence="2">Uncharacterized protein</fullName>
    </submittedName>
</protein>
<feature type="compositionally biased region" description="Basic and acidic residues" evidence="1">
    <location>
        <begin position="265"/>
        <end position="279"/>
    </location>
</feature>
<proteinExistence type="predicted"/>
<organism evidence="2 3">
    <name type="scientific">Micromonas commoda (strain RCC299 / NOUM17 / CCMP2709)</name>
    <name type="common">Picoplanktonic green alga</name>
    <dbReference type="NCBI Taxonomy" id="296587"/>
    <lineage>
        <taxon>Eukaryota</taxon>
        <taxon>Viridiplantae</taxon>
        <taxon>Chlorophyta</taxon>
        <taxon>Mamiellophyceae</taxon>
        <taxon>Mamiellales</taxon>
        <taxon>Mamiellaceae</taxon>
        <taxon>Micromonas</taxon>
    </lineage>
</organism>
<dbReference type="GeneID" id="8244934"/>
<dbReference type="EMBL" id="CP001328">
    <property type="protein sequence ID" value="ACO65242.1"/>
    <property type="molecule type" value="Genomic_DNA"/>
</dbReference>
<sequence length="628" mass="65594">MADGAGGEGRASHGMDPKDFHHTGLRLEWGHAHAPDGFEVFSLAVSPDGTAVCAGGACPADPGCARVWVWLLGEEDAVSEETMTRRVDRARSGARASTAADVAASSTARRAHVLRAEGAVAALSVAVAGDVVVSGMADGSVWAWNLRDGTLRWGGRECDPHPALAKLPRRRRRDRNPFAAFVGRVDPGGFEPRQVRFLIAPPTPPPAANAAARLPGTRFDPRDAAHLVVGSVGGHAVFPVWDAGTGEPPSGESDRSIPELGGHGRGWEEDSSTNRRYAEEPAASYARDDPWRGDGRDGGDQIAPHVASSGDGRVLYVTSLDAKEVRAWRIRSGGGDTAVFGTNGAATRAWTSERLAVRGLRLAGLTSLPRTRGVRRGDAAGGDAAGGELVATCCAPMVDGTCYAAPDAPIKVVLIDAEDGQEVRRFELEGVTACNRFIDCGSLAGGGGGTLLFLAHRDGSIWIHAARSGAQIAALHAHSTWAGTSGHHRLLPACVAIVGDGEFLWAATTDGQCVHRYQVGPPRTWTRASHRRFPAAFRRAVKTLVTSVHVRNARGRAGLGGPLGSAGAVLMSAGPGLRGEQIGDGFSGKGAAQLWGEGFAEVCAIEPAILELVVARIARLTHGSCVET</sequence>
<dbReference type="OMA" id="FECHAIS"/>
<evidence type="ECO:0000313" key="3">
    <source>
        <dbReference type="Proteomes" id="UP000002009"/>
    </source>
</evidence>
<dbReference type="InterPro" id="IPR019775">
    <property type="entry name" value="WD40_repeat_CS"/>
</dbReference>